<evidence type="ECO:0000313" key="3">
    <source>
        <dbReference type="EMBL" id="QNN68772.1"/>
    </source>
</evidence>
<dbReference type="Pfam" id="PF17289">
    <property type="entry name" value="Terminase_6C"/>
    <property type="match status" value="1"/>
</dbReference>
<keyword evidence="4" id="KW-1185">Reference proteome</keyword>
<protein>
    <submittedName>
        <fullName evidence="3">Phage terminase large subunit</fullName>
    </submittedName>
</protein>
<evidence type="ECO:0000313" key="4">
    <source>
        <dbReference type="Proteomes" id="UP000515804"/>
    </source>
</evidence>
<dbReference type="EMBL" id="CP060719">
    <property type="protein sequence ID" value="QNN68772.1"/>
    <property type="molecule type" value="Genomic_DNA"/>
</dbReference>
<accession>A0A7G9SLP7</accession>
<name>A0A7G9SLP7_9GAMM</name>
<keyword evidence="1" id="KW-1188">Viral release from host cell</keyword>
<proteinExistence type="predicted"/>
<feature type="domain" description="Terminase large subunit gp17-like C-terminal" evidence="2">
    <location>
        <begin position="314"/>
        <end position="453"/>
    </location>
</feature>
<organism evidence="3 4">
    <name type="scientific">Thermomonas carbonis</name>
    <dbReference type="NCBI Taxonomy" id="1463158"/>
    <lineage>
        <taxon>Bacteria</taxon>
        <taxon>Pseudomonadati</taxon>
        <taxon>Pseudomonadota</taxon>
        <taxon>Gammaproteobacteria</taxon>
        <taxon>Lysobacterales</taxon>
        <taxon>Lysobacteraceae</taxon>
        <taxon>Thermomonas</taxon>
    </lineage>
</organism>
<evidence type="ECO:0000256" key="1">
    <source>
        <dbReference type="ARBA" id="ARBA00022612"/>
    </source>
</evidence>
<dbReference type="InterPro" id="IPR035421">
    <property type="entry name" value="Terminase_6C"/>
</dbReference>
<evidence type="ECO:0000259" key="2">
    <source>
        <dbReference type="Pfam" id="PF17289"/>
    </source>
</evidence>
<dbReference type="NCBIfam" id="TIGR01630">
    <property type="entry name" value="psiM2_ORF9"/>
    <property type="match status" value="1"/>
</dbReference>
<dbReference type="KEGG" id="tcn:H9L16_08415"/>
<dbReference type="RefSeq" id="WP_187551296.1">
    <property type="nucleotide sequence ID" value="NZ_BMZL01000002.1"/>
</dbReference>
<dbReference type="Proteomes" id="UP000515804">
    <property type="component" value="Chromosome"/>
</dbReference>
<dbReference type="InterPro" id="IPR006517">
    <property type="entry name" value="Phage_terminase_lsu-like_C"/>
</dbReference>
<dbReference type="Gene3D" id="3.30.420.240">
    <property type="match status" value="1"/>
</dbReference>
<sequence length="471" mass="53497">MTISVEQYNALLRQDLGLFIRRTFAHLDPQTTYAHNWHIDLLADRLMQVADGKIKRLIINVPPRSLKSIMASIAFPAWLLGREPTKRVICASYGQDLATKLGRDCHAVISSDWYKTAFPTRLMTSRSPIADFETLQRGGRLATSVGGVLTGRGGEVLIIDDPVKPDEAMSDSQRKVANEWFDNTLYSRLNNKTTGAIIIIMQRLHLDDLVGHVLEKEGWEVVSLPAIAIEDETWKYQVLTKPRVYVRAAGEALHPNHETPEALAALRSTLGEYAFSAQYQQSPVPMGGGFIKEAWLQRYTDKTKPKSFEYIMQSWDTANKASEVADYSVCTTWGIKDKKMYLLEVIRERLEYPELKKLVLLNRDKWDARHVLIEDKASGVQLIQELQRTSYKIIGIKCAGEKAMRVLEQTPAIEAGKVLFPEAAPWLNGFLNEVLTFPFGKYDDQVDSMAQAIKWIETHIEYATRIDVRWP</sequence>
<dbReference type="AlphaFoldDB" id="A0A7G9SLP7"/>
<gene>
    <name evidence="3" type="primary">terL</name>
    <name evidence="3" type="ORF">H9L16_08415</name>
</gene>
<reference evidence="3 4" key="1">
    <citation type="submission" date="2020-08" db="EMBL/GenBank/DDBJ databases">
        <title>Genome sequence of Thermomonas carbonis KCTC 42013T.</title>
        <authorList>
            <person name="Hyun D.-W."/>
            <person name="Bae J.-W."/>
        </authorList>
    </citation>
    <scope>NUCLEOTIDE SEQUENCE [LARGE SCALE GENOMIC DNA]</scope>
    <source>
        <strain evidence="3 4">KCTC 42013</strain>
    </source>
</reference>